<keyword evidence="5" id="KW-0812">Transmembrane</keyword>
<dbReference type="InterPro" id="IPR017939">
    <property type="entry name" value="G-Glutamylcylcotransferase"/>
</dbReference>
<keyword evidence="7" id="KW-1185">Reference proteome</keyword>
<dbReference type="PANTHER" id="PTHR12935:SF0">
    <property type="entry name" value="GAMMA-GLUTAMYLCYCLOTRANSFERASE"/>
    <property type="match status" value="1"/>
</dbReference>
<keyword evidence="2" id="KW-0456">Lyase</keyword>
<gene>
    <name evidence="6" type="ORF">AGERDE_LOCUS1716</name>
</gene>
<evidence type="ECO:0000256" key="4">
    <source>
        <dbReference type="PIRSR" id="PIRSR617939-2"/>
    </source>
</evidence>
<evidence type="ECO:0000256" key="1">
    <source>
        <dbReference type="ARBA" id="ARBA00012346"/>
    </source>
</evidence>
<comment type="caution">
    <text evidence="6">The sequence shown here is derived from an EMBL/GenBank/DDBJ whole genome shotgun (WGS) entry which is preliminary data.</text>
</comment>
<dbReference type="Proteomes" id="UP000789831">
    <property type="component" value="Unassembled WGS sequence"/>
</dbReference>
<proteinExistence type="predicted"/>
<evidence type="ECO:0000313" key="7">
    <source>
        <dbReference type="Proteomes" id="UP000789831"/>
    </source>
</evidence>
<protein>
    <recommendedName>
        <fullName evidence="1">gamma-glutamylcyclotransferase</fullName>
        <ecNumber evidence="1">4.3.2.9</ecNumber>
    </recommendedName>
</protein>
<feature type="transmembrane region" description="Helical" evidence="5">
    <location>
        <begin position="229"/>
        <end position="248"/>
    </location>
</feature>
<evidence type="ECO:0000313" key="6">
    <source>
        <dbReference type="EMBL" id="CAG8450737.1"/>
    </source>
</evidence>
<evidence type="ECO:0000256" key="3">
    <source>
        <dbReference type="PIRSR" id="PIRSR617939-1"/>
    </source>
</evidence>
<feature type="active site" description="Proton acceptor" evidence="3">
    <location>
        <position position="140"/>
    </location>
</feature>
<dbReference type="EMBL" id="CAJVPL010000124">
    <property type="protein sequence ID" value="CAG8450737.1"/>
    <property type="molecule type" value="Genomic_DNA"/>
</dbReference>
<dbReference type="OrthoDB" id="2017317at2759"/>
<evidence type="ECO:0000256" key="2">
    <source>
        <dbReference type="ARBA" id="ARBA00023239"/>
    </source>
</evidence>
<dbReference type="GO" id="GO:0003839">
    <property type="term" value="F:gamma-glutamylcyclotransferase activity"/>
    <property type="evidence" value="ECO:0007669"/>
    <property type="project" value="UniProtKB-EC"/>
</dbReference>
<name>A0A9N8VH78_9GLOM</name>
<dbReference type="AlphaFoldDB" id="A0A9N8VH78"/>
<sequence length="300" mass="34785">MELIAETTPLLTTTSTDNSAPYGSTIIYIENDGKQHEIPSLNENESNVIKNNPEKDEDENYLWYLAYGSNMNRAIFVERRANPYMEPTYANILRFSPPLPIDGSHPTITREYAWEVHRRCNTGVLYKITKKQYQMLVISEGVWGWDDVPLGYKDIDVECVTYDGEKIIARTLIVKPECISSDLQISERYHNILQEGAREHNMDVNYQTYLATKIMPYKITTTRKKIAKALFLVLFFPLLFILIVVSLISMKTGMRVPRWFAVYLSYLWEGMHTVHNRLFEPYFGSGNNTLDVEQLDKIKS</sequence>
<keyword evidence="5" id="KW-0472">Membrane</keyword>
<feature type="binding site" evidence="4">
    <location>
        <position position="189"/>
    </location>
    <ligand>
        <name>substrate</name>
    </ligand>
</feature>
<dbReference type="Gene3D" id="3.10.490.10">
    <property type="entry name" value="Gamma-glutamyl cyclotransferase-like"/>
    <property type="match status" value="1"/>
</dbReference>
<evidence type="ECO:0000256" key="5">
    <source>
        <dbReference type="SAM" id="Phobius"/>
    </source>
</evidence>
<dbReference type="EC" id="4.3.2.9" evidence="1"/>
<accession>A0A9N8VH78</accession>
<keyword evidence="5" id="KW-1133">Transmembrane helix</keyword>
<dbReference type="PANTHER" id="PTHR12935">
    <property type="entry name" value="GAMMA-GLUTAMYLCYCLOTRANSFERASE"/>
    <property type="match status" value="1"/>
</dbReference>
<organism evidence="6 7">
    <name type="scientific">Ambispora gerdemannii</name>
    <dbReference type="NCBI Taxonomy" id="144530"/>
    <lineage>
        <taxon>Eukaryota</taxon>
        <taxon>Fungi</taxon>
        <taxon>Fungi incertae sedis</taxon>
        <taxon>Mucoromycota</taxon>
        <taxon>Glomeromycotina</taxon>
        <taxon>Glomeromycetes</taxon>
        <taxon>Archaeosporales</taxon>
        <taxon>Ambisporaceae</taxon>
        <taxon>Ambispora</taxon>
    </lineage>
</organism>
<feature type="binding site" evidence="4">
    <location>
        <begin position="64"/>
        <end position="69"/>
    </location>
    <ligand>
        <name>substrate</name>
    </ligand>
</feature>
<reference evidence="6" key="1">
    <citation type="submission" date="2021-06" db="EMBL/GenBank/DDBJ databases">
        <authorList>
            <person name="Kallberg Y."/>
            <person name="Tangrot J."/>
            <person name="Rosling A."/>
        </authorList>
    </citation>
    <scope>NUCLEOTIDE SEQUENCE</scope>
    <source>
        <strain evidence="6">MT106</strain>
    </source>
</reference>